<name>A0ABQ8S539_PERAM</name>
<accession>A0ABQ8S539</accession>
<gene>
    <name evidence="1" type="ORF">ANN_26135</name>
</gene>
<dbReference type="EMBL" id="JAJSOF020000036">
    <property type="protein sequence ID" value="KAJ4429134.1"/>
    <property type="molecule type" value="Genomic_DNA"/>
</dbReference>
<keyword evidence="2" id="KW-1185">Reference proteome</keyword>
<comment type="caution">
    <text evidence="1">The sequence shown here is derived from an EMBL/GenBank/DDBJ whole genome shotgun (WGS) entry which is preliminary data.</text>
</comment>
<protein>
    <submittedName>
        <fullName evidence="1">Uncharacterized protein</fullName>
    </submittedName>
</protein>
<sequence length="344" mass="39694">MHNIAHKGKGVIMYAECPTANSWMFSKKPLSTSEYVNAVKLSCNLIPVRSVPVRSFNTTRCRHTDCNETETIGHVLEFCRKSELLRNNRHHRVRTSIAEVLRHFGCKVCEEVHCISAADSNRRADIIDIDRVKDKAMVLDLTIRFERNLSQADEVNKEKQEIYEPCLPFLSSKYNISVNQWVVKVALLVLLMTRQWMRDDLRKSEVVSYQSIWHVPRRPSFVYLASTAAHKTKEPRSVRLCYPAQIMQTMCTPSRYRTGNYVVFISARDERNSSTGLLLSAPIPWFFFERTYNSSRSSIQSSNSRNDLEPSVRDRIFICCKSTTRDPQLYFPPGGRVVSFSIPL</sequence>
<dbReference type="Proteomes" id="UP001148838">
    <property type="component" value="Unassembled WGS sequence"/>
</dbReference>
<organism evidence="1 2">
    <name type="scientific">Periplaneta americana</name>
    <name type="common">American cockroach</name>
    <name type="synonym">Blatta americana</name>
    <dbReference type="NCBI Taxonomy" id="6978"/>
    <lineage>
        <taxon>Eukaryota</taxon>
        <taxon>Metazoa</taxon>
        <taxon>Ecdysozoa</taxon>
        <taxon>Arthropoda</taxon>
        <taxon>Hexapoda</taxon>
        <taxon>Insecta</taxon>
        <taxon>Pterygota</taxon>
        <taxon>Neoptera</taxon>
        <taxon>Polyneoptera</taxon>
        <taxon>Dictyoptera</taxon>
        <taxon>Blattodea</taxon>
        <taxon>Blattoidea</taxon>
        <taxon>Blattidae</taxon>
        <taxon>Blattinae</taxon>
        <taxon>Periplaneta</taxon>
    </lineage>
</organism>
<proteinExistence type="predicted"/>
<reference evidence="1 2" key="1">
    <citation type="journal article" date="2022" name="Allergy">
        <title>Genome assembly and annotation of Periplaneta americana reveal a comprehensive cockroach allergen profile.</title>
        <authorList>
            <person name="Wang L."/>
            <person name="Xiong Q."/>
            <person name="Saelim N."/>
            <person name="Wang L."/>
            <person name="Nong W."/>
            <person name="Wan A.T."/>
            <person name="Shi M."/>
            <person name="Liu X."/>
            <person name="Cao Q."/>
            <person name="Hui J.H.L."/>
            <person name="Sookrung N."/>
            <person name="Leung T.F."/>
            <person name="Tungtrongchitr A."/>
            <person name="Tsui S.K.W."/>
        </authorList>
    </citation>
    <scope>NUCLEOTIDE SEQUENCE [LARGE SCALE GENOMIC DNA]</scope>
    <source>
        <strain evidence="1">PWHHKU_190912</strain>
    </source>
</reference>
<evidence type="ECO:0000313" key="2">
    <source>
        <dbReference type="Proteomes" id="UP001148838"/>
    </source>
</evidence>
<evidence type="ECO:0000313" key="1">
    <source>
        <dbReference type="EMBL" id="KAJ4429134.1"/>
    </source>
</evidence>